<dbReference type="GO" id="GO:0004312">
    <property type="term" value="F:fatty acid synthase activity"/>
    <property type="evidence" value="ECO:0007669"/>
    <property type="project" value="TreeGrafter"/>
</dbReference>
<dbReference type="InterPro" id="IPR014043">
    <property type="entry name" value="Acyl_transferase_dom"/>
</dbReference>
<feature type="region of interest" description="C-terminal hotdog fold" evidence="7">
    <location>
        <begin position="2304"/>
        <end position="2449"/>
    </location>
</feature>
<accession>A0A813AQQ2</accession>
<dbReference type="InterPro" id="IPR036736">
    <property type="entry name" value="ACP-like_sf"/>
</dbReference>
<dbReference type="SUPFAM" id="SSF50129">
    <property type="entry name" value="GroES-like"/>
    <property type="match status" value="1"/>
</dbReference>
<feature type="region of interest" description="Disordered" evidence="8">
    <location>
        <begin position="327"/>
        <end position="351"/>
    </location>
</feature>
<feature type="active site" description="Proton donor; for dehydratase activity" evidence="7">
    <location>
        <position position="873"/>
    </location>
</feature>
<dbReference type="InterPro" id="IPR001227">
    <property type="entry name" value="Ac_transferase_dom_sf"/>
</dbReference>
<feature type="active site" description="Proton acceptor; for dehydratase activity" evidence="7">
    <location>
        <position position="696"/>
    </location>
</feature>
<dbReference type="Gene3D" id="1.10.1200.10">
    <property type="entry name" value="ACP-like"/>
    <property type="match status" value="2"/>
</dbReference>
<dbReference type="GO" id="GO:0006633">
    <property type="term" value="P:fatty acid biosynthetic process"/>
    <property type="evidence" value="ECO:0007669"/>
    <property type="project" value="TreeGrafter"/>
</dbReference>
<dbReference type="InterPro" id="IPR016035">
    <property type="entry name" value="Acyl_Trfase/lysoPLipase"/>
</dbReference>
<evidence type="ECO:0000259" key="10">
    <source>
        <dbReference type="PROSITE" id="PS52019"/>
    </source>
</evidence>
<feature type="region of interest" description="N-terminal hotdog fold" evidence="7">
    <location>
        <begin position="2164"/>
        <end position="2286"/>
    </location>
</feature>
<dbReference type="SUPFAM" id="SSF47336">
    <property type="entry name" value="ACP-like"/>
    <property type="match status" value="1"/>
</dbReference>
<dbReference type="Gene3D" id="3.90.180.10">
    <property type="entry name" value="Medium-chain alcohol dehydrogenases, catalytic domain"/>
    <property type="match status" value="3"/>
</dbReference>
<dbReference type="InterPro" id="IPR013968">
    <property type="entry name" value="PKS_KR"/>
</dbReference>
<dbReference type="PANTHER" id="PTHR43775:SF37">
    <property type="entry name" value="SI:DKEY-61P9.11"/>
    <property type="match status" value="1"/>
</dbReference>
<dbReference type="InterPro" id="IPR050091">
    <property type="entry name" value="PKS_NRPS_Biosynth_Enz"/>
</dbReference>
<dbReference type="Gene3D" id="3.10.129.120">
    <property type="match status" value="1"/>
</dbReference>
<dbReference type="SUPFAM" id="SSF53901">
    <property type="entry name" value="Thiolase-like"/>
    <property type="match status" value="1"/>
</dbReference>
<evidence type="ECO:0000256" key="1">
    <source>
        <dbReference type="ARBA" id="ARBA00022450"/>
    </source>
</evidence>
<dbReference type="InterPro" id="IPR020843">
    <property type="entry name" value="ER"/>
</dbReference>
<evidence type="ECO:0000256" key="2">
    <source>
        <dbReference type="ARBA" id="ARBA00022553"/>
    </source>
</evidence>
<keyword evidence="6" id="KW-0012">Acyltransferase</keyword>
<reference evidence="11" key="1">
    <citation type="submission" date="2021-02" db="EMBL/GenBank/DDBJ databases">
        <authorList>
            <person name="Dougan E. K."/>
            <person name="Rhodes N."/>
            <person name="Thang M."/>
            <person name="Chan C."/>
        </authorList>
    </citation>
    <scope>NUCLEOTIDE SEQUENCE</scope>
</reference>
<dbReference type="EMBL" id="CAJNJA010061919">
    <property type="protein sequence ID" value="CAE7874991.1"/>
    <property type="molecule type" value="Genomic_DNA"/>
</dbReference>
<dbReference type="Gene3D" id="3.40.50.720">
    <property type="entry name" value="NAD(P)-binding Rossmann-like Domain"/>
    <property type="match status" value="4"/>
</dbReference>
<dbReference type="OrthoDB" id="417223at2759"/>
<dbReference type="SMART" id="SM00827">
    <property type="entry name" value="PKS_AT"/>
    <property type="match status" value="1"/>
</dbReference>
<dbReference type="Gene3D" id="3.40.366.10">
    <property type="entry name" value="Malonyl-Coenzyme A Acyl Carrier Protein, domain 2"/>
    <property type="match status" value="2"/>
</dbReference>
<evidence type="ECO:0000256" key="4">
    <source>
        <dbReference type="ARBA" id="ARBA00022857"/>
    </source>
</evidence>
<dbReference type="Gene3D" id="3.10.129.10">
    <property type="entry name" value="Hotdog Thioesterase"/>
    <property type="match status" value="1"/>
</dbReference>
<dbReference type="CDD" id="cd05195">
    <property type="entry name" value="enoyl_red"/>
    <property type="match status" value="1"/>
</dbReference>
<dbReference type="InterPro" id="IPR049552">
    <property type="entry name" value="PKS_DH_N"/>
</dbReference>
<dbReference type="SMART" id="SM00822">
    <property type="entry name" value="PKS_KR"/>
    <property type="match status" value="2"/>
</dbReference>
<dbReference type="InterPro" id="IPR020841">
    <property type="entry name" value="PKS_Beta-ketoAc_synthase_dom"/>
</dbReference>
<feature type="region of interest" description="C-terminal hotdog fold" evidence="7">
    <location>
        <begin position="807"/>
        <end position="959"/>
    </location>
</feature>
<feature type="domain" description="PKS/mFAS DH" evidence="10">
    <location>
        <begin position="662"/>
        <end position="959"/>
    </location>
</feature>
<comment type="caution">
    <text evidence="11">The sequence shown here is derived from an EMBL/GenBank/DDBJ whole genome shotgun (WGS) entry which is preliminary data.</text>
</comment>
<feature type="active site" description="Proton acceptor; for dehydratase activity" evidence="7">
    <location>
        <position position="2194"/>
    </location>
</feature>
<keyword evidence="2" id="KW-0597">Phosphoprotein</keyword>
<keyword evidence="1" id="KW-0596">Phosphopantetheine</keyword>
<dbReference type="GO" id="GO:0016491">
    <property type="term" value="F:oxidoreductase activity"/>
    <property type="evidence" value="ECO:0007669"/>
    <property type="project" value="InterPro"/>
</dbReference>
<dbReference type="SMART" id="SM00825">
    <property type="entry name" value="PKS_KS"/>
    <property type="match status" value="1"/>
</dbReference>
<dbReference type="SUPFAM" id="SSF52151">
    <property type="entry name" value="FabD/lysophospholipase-like"/>
    <property type="match status" value="1"/>
</dbReference>
<evidence type="ECO:0000313" key="12">
    <source>
        <dbReference type="Proteomes" id="UP000601435"/>
    </source>
</evidence>
<feature type="compositionally biased region" description="Polar residues" evidence="8">
    <location>
        <begin position="2286"/>
        <end position="2302"/>
    </location>
</feature>
<dbReference type="Gene3D" id="3.10.129.110">
    <property type="entry name" value="Polyketide synthase dehydratase"/>
    <property type="match status" value="1"/>
</dbReference>
<dbReference type="Pfam" id="PF14765">
    <property type="entry name" value="PS-DH"/>
    <property type="match status" value="2"/>
</dbReference>
<dbReference type="Pfam" id="PF21089">
    <property type="entry name" value="PKS_DH_N"/>
    <property type="match status" value="2"/>
</dbReference>
<evidence type="ECO:0000256" key="5">
    <source>
        <dbReference type="ARBA" id="ARBA00023268"/>
    </source>
</evidence>
<dbReference type="Proteomes" id="UP000601435">
    <property type="component" value="Unassembled WGS sequence"/>
</dbReference>
<keyword evidence="4" id="KW-0521">NADP</keyword>
<dbReference type="GO" id="GO:0031177">
    <property type="term" value="F:phosphopantetheine binding"/>
    <property type="evidence" value="ECO:0007669"/>
    <property type="project" value="InterPro"/>
</dbReference>
<dbReference type="InterPro" id="IPR013149">
    <property type="entry name" value="ADH-like_C"/>
</dbReference>
<dbReference type="CDD" id="cd00833">
    <property type="entry name" value="PKS"/>
    <property type="match status" value="1"/>
</dbReference>
<dbReference type="InterPro" id="IPR042104">
    <property type="entry name" value="PKS_dehydratase_sf"/>
</dbReference>
<evidence type="ECO:0000256" key="7">
    <source>
        <dbReference type="PROSITE-ProRule" id="PRU01363"/>
    </source>
</evidence>
<dbReference type="PROSITE" id="PS52004">
    <property type="entry name" value="KS3_2"/>
    <property type="match status" value="1"/>
</dbReference>
<evidence type="ECO:0000256" key="8">
    <source>
        <dbReference type="SAM" id="MobiDB-lite"/>
    </source>
</evidence>
<dbReference type="InterPro" id="IPR049551">
    <property type="entry name" value="PKS_DH_C"/>
</dbReference>
<dbReference type="PANTHER" id="PTHR43775">
    <property type="entry name" value="FATTY ACID SYNTHASE"/>
    <property type="match status" value="1"/>
</dbReference>
<feature type="domain" description="PKS/mFAS DH" evidence="10">
    <location>
        <begin position="2164"/>
        <end position="2449"/>
    </location>
</feature>
<dbReference type="Pfam" id="PF00107">
    <property type="entry name" value="ADH_zinc_N"/>
    <property type="match status" value="1"/>
</dbReference>
<dbReference type="SUPFAM" id="SSF51735">
    <property type="entry name" value="NAD(P)-binding Rossmann-fold domains"/>
    <property type="match status" value="5"/>
</dbReference>
<dbReference type="Pfam" id="PF00109">
    <property type="entry name" value="ketoacyl-synt"/>
    <property type="match status" value="1"/>
</dbReference>
<evidence type="ECO:0000313" key="11">
    <source>
        <dbReference type="EMBL" id="CAE7874991.1"/>
    </source>
</evidence>
<feature type="domain" description="Ketosynthase family 3 (KS3)" evidence="9">
    <location>
        <begin position="1794"/>
        <end position="2199"/>
    </location>
</feature>
<feature type="region of interest" description="Disordered" evidence="8">
    <location>
        <begin position="2286"/>
        <end position="2306"/>
    </location>
</feature>
<dbReference type="GO" id="GO:0044550">
    <property type="term" value="P:secondary metabolite biosynthetic process"/>
    <property type="evidence" value="ECO:0007669"/>
    <property type="project" value="UniProtKB-ARBA"/>
</dbReference>
<dbReference type="SMART" id="SM00829">
    <property type="entry name" value="PKS_ER"/>
    <property type="match status" value="1"/>
</dbReference>
<evidence type="ECO:0000256" key="3">
    <source>
        <dbReference type="ARBA" id="ARBA00022679"/>
    </source>
</evidence>
<dbReference type="InterPro" id="IPR057326">
    <property type="entry name" value="KR_dom"/>
</dbReference>
<dbReference type="Pfam" id="PF00698">
    <property type="entry name" value="Acyl_transf_1"/>
    <property type="match status" value="1"/>
</dbReference>
<gene>
    <name evidence="11" type="primary">eryA</name>
    <name evidence="11" type="ORF">SNEC2469_LOCUS28460</name>
</gene>
<dbReference type="SMART" id="SM00826">
    <property type="entry name" value="PKS_DH"/>
    <property type="match status" value="2"/>
</dbReference>
<dbReference type="Gene3D" id="3.40.50.11460">
    <property type="match status" value="1"/>
</dbReference>
<dbReference type="InterPro" id="IPR020806">
    <property type="entry name" value="PKS_PP-bd"/>
</dbReference>
<dbReference type="SMART" id="SM00823">
    <property type="entry name" value="PKS_PP"/>
    <property type="match status" value="2"/>
</dbReference>
<dbReference type="InterPro" id="IPR020807">
    <property type="entry name" value="PKS_DH"/>
</dbReference>
<proteinExistence type="predicted"/>
<dbReference type="InterPro" id="IPR011032">
    <property type="entry name" value="GroES-like_sf"/>
</dbReference>
<feature type="active site" description="Proton donor; for dehydratase activity" evidence="7">
    <location>
        <position position="2364"/>
    </location>
</feature>
<dbReference type="Gene3D" id="3.40.47.10">
    <property type="match status" value="2"/>
</dbReference>
<dbReference type="PROSITE" id="PS52019">
    <property type="entry name" value="PKS_MFAS_DH"/>
    <property type="match status" value="2"/>
</dbReference>
<evidence type="ECO:0000259" key="9">
    <source>
        <dbReference type="PROSITE" id="PS52004"/>
    </source>
</evidence>
<dbReference type="InterPro" id="IPR016039">
    <property type="entry name" value="Thiolase-like"/>
</dbReference>
<evidence type="ECO:0000256" key="6">
    <source>
        <dbReference type="ARBA" id="ARBA00023315"/>
    </source>
</evidence>
<dbReference type="Pfam" id="PF02801">
    <property type="entry name" value="Ketoacyl-synt_C"/>
    <property type="match status" value="1"/>
</dbReference>
<feature type="compositionally biased region" description="Polar residues" evidence="8">
    <location>
        <begin position="327"/>
        <end position="346"/>
    </location>
</feature>
<dbReference type="Pfam" id="PF08659">
    <property type="entry name" value="KR"/>
    <property type="match status" value="3"/>
</dbReference>
<dbReference type="InterPro" id="IPR014030">
    <property type="entry name" value="Ketoacyl_synth_N"/>
</dbReference>
<organism evidence="11 12">
    <name type="scientific">Symbiodinium necroappetens</name>
    <dbReference type="NCBI Taxonomy" id="1628268"/>
    <lineage>
        <taxon>Eukaryota</taxon>
        <taxon>Sar</taxon>
        <taxon>Alveolata</taxon>
        <taxon>Dinophyceae</taxon>
        <taxon>Suessiales</taxon>
        <taxon>Symbiodiniaceae</taxon>
        <taxon>Symbiodinium</taxon>
    </lineage>
</organism>
<dbReference type="InterPro" id="IPR049900">
    <property type="entry name" value="PKS_mFAS_DH"/>
</dbReference>
<sequence length="3055" mass="330452">MLVIDDLRILTCMMSGYFLHLGKCMPLESTLAFGLVDSSESVPRDSTKAKGKMQRTLWITYCCHALHRLVVLPPLMLMKGKSLSPQLVSFLVVLGAAWRGGWDHQLYFCEENQQGKTYARHGGFIEGAELFDLTYFGLGTAEGVFAALSNLDWYQLALPQAGVYTGYIFGLTGPSMTALVSEVRRQMQYLLGIPVSAFPSLRVQGCDGEAAQAVQTKRAGVNMHLTVGPRQEDLLREVLREGRISALALGAIECLAGLTKALISMLVFFLFVCRHCDAGFVFVLLSYEVVSCLRHQEVPPNIHFQELNPHIFLENSRLNVPTDELSLSSEDTSRLDQVTGTSQEDATGTGPPWPKRVAFLFTGQGSQLPEMGRQLDKTDDAQFGMFGGGSKFECPGGTPDPGRLALIHILSNTLEIEFFTSRMSFAIKRCHGAKDLREWLFAPHELGIPAEGSTARSQIAIFVLEYALSEMWKVGEYAAAVLAGTMSLQVALRLVTRRAELIDEMCKPGIGAMAAIFASVEDVEKARQFESNRVLADGCKLLWMYVQHEAVNGECVRKWQLKAKCFLAKLARLNIPHAMHSPLMAPILPELRKAIEGCQLQPPCEQIAFISSLAGTKVSNALCDPSHDEAKPVLFSQGDEVDSILTSSRALGIAFNRPSELTPQLGCKTRVDARGTATFESTLDLDSQMMQLFKQHRVSDKIVLPGASHLLLAAASHIQLAETVRADAAVRLSDAVFEVPFLVPDSKVTKIHCHASAELTEICSIGVAAPSSTIVHARFGASAMLPNMEQTPGILDKWHRSPHLQNSSRADVSQLYTSFTERGLSYGESFRTLRNVTLVSDEVAVAQLCDPCVVGSAQAWEHKMQLLHPAVLDGAFQLLVMLAARGRHGDQEALYLPFSVRRTTLAVHCHSRELWAGVRVQERTETAVVADIEIFSSEGQVVACLEAASCRRSGQAAGTVKSQLTQHSMHTAEESSECLYHVQWKDVNISRGEDNMTSLPAPVALVSSGDSLRSKDLAERIGFADVAVGLLLNCVISVDDAVSSIKAGSIGTVVLDGLGEQLYVLKTALQLLQAALASTVSPRLLFVTGGVQPPEMSVQQHAPDHAGLWGLARSASMESPDLRVTCVDLNGRDWQNSSCVDLSPWLCAEAALVHRSTVLAARLGRHDLKPTWPLALHMPSRGSLKNLKARPAAQNGEVEVRVEAIGLNFRDVLNVVNLAGSNSEGLRCGDDAFGIVWGPPPRDSFWFRVLVSAAAALPTVYTTVDVAFAELAKLQKGEKVLVHAATGGVGLVAVQYAQRLGAEVYATAGREEKKQFLKDIGVKFIASSRNGESFETEMRTLLEEGGRFVEIGKRDVWSPEKVASVRPDVKYCQLAIDAVCENEPDRFQALLKRLEQDLQGSWKPLEMHVFEGLGKGEEALRFLQRAQHIGKVVLTVPHRMKLWPEASYLLSGGLGALGLTTAKAMAEEGAKSFLLFSRSGCPGPELGQHWAWLQQSSLEVQALACDVASPAGARELKRMQVFGSTSMSLGGKVLDDALVPQLTVKHLERTYGPKVTGAKHLYSAAEGRLTEVLFTFGLTGFLAWGAADGEAKPTMLQPTPVERCLDALAHHWHLSGVPAQSLQWGPWLEAGMAAGSLAKGSDRSNVAQRLHSEAQSNSFHRLKMAGISNESGLVYQYCLKLSIQFFVVMVVSRAVVAVHGAGKTSHWSSPRLRFGTVDCLPEAVNLKMTTLKEDVPPLSRCVTDMYARIVSGGLDMAITEVAYDSLSSIELRNRLAAEAQEGIKNTLVFDHPTLRAIADLDVFSRRPFEVHVEMVCLQEIPSSRFDLHEVFAEDIEALGNVMYVRHGGFVQGAELFDAGCFGMSAAEAKAIDPQQRLALEMSYSACHNAGRTKQTLRGSHVGVFVGQCSSDWAKMSAQGAANPYTGPGTHSSISANRISYNLGLQGASMSIDTACSSSLVALDIAYQKLGFDLMTAIVTGVQLNLIAEPFVAFCKARMLSPDGRCKTFDISANGYARSEGCGSVFLQRAAEADRQDHPTGEWVLVAASAANQNGQSSTLTAPNGLAQQRAIQKAVQLAKISSTQLSLVECHGTGTALGDPVETGALKAVLGPGRSMPVQLAAVKTNLGVTPPNLHLAKLNPKIELDASQLELRRQPFPWREALPRLLRHRATAPNEVHFDCPVHSDVFHMVSQHVVYGEVVVPGMVFVEMALEAARAHLGPQARLRTVHMLWPCVVPKDSDADGKQVTLRLAIIGNKRFELRSQGPDDDAWTVHCEGRVEATAVETTAQDVDSDTKPANASTEGDEGVNSASLYSLVDRSGLHLGPMFQVCYDIRRNADGISCQLQLSPDVSDEGYIIHPCLLDGSIHAACAMVAGDTTPMLKIFAGVGKVSVHASVVPMDHPLVLHLHVTENTDKEQVFSCRVFSQSGSLLWLLEDVVFRKVLPDQVQKAGARKTAGQISFFESKWVGYIGDAESTHGFLPFSNSDEQWLFLADAGLIDLLKAEVGEKHVCCTSLPCVREDFEVAQMVYIPSPDDSPLDVVENGIGLIQMALRMNSSPVVWFVLHATQATDARSLKGEAIPWHAGLWGLARCFRLESPGSFAGCVDLGVNCNGSEDIIARLRKLKLHRKSGVELMEPELLLQLQSPSLSLLVHRLEDTTSKFRKVDLGPRDGSIAISGGTSGLGLLLATWFAEKGAGHVALLSRTGNISQEPTAAASYAKLQSTGVATTLQCCDISVEEVLDDHLIADLARNHFANVFKPKVDGSVKGPQQLNLHKAFFNLGLESTDGSKVDFFVLFSSVAAMLGSRGQANYCAANTFLDAFALHRCGQGLPALSVQWGPWAEVGMAARVGTRESGGYLRLDPNSSLQALGAALAATSSPGGVLGISRIDWSSFLAVQRKVPCFLTNFKHLKKAAGASIRGEGVSEEFISSTIIDALRSVIGDPDWTDFSVPFMDMGLDSLSVVEFRNLVQASFEGVHLASTALCPEFASDDAAEDVGGPGAALGVVNAPRLSGDNSKYEESIPDVRDFNVSEPVAIAGCAARFAGCSGNSPDE</sequence>
<protein>
    <submittedName>
        <fullName evidence="11">EryA protein</fullName>
    </submittedName>
</protein>
<dbReference type="InterPro" id="IPR036291">
    <property type="entry name" value="NAD(P)-bd_dom_sf"/>
</dbReference>
<keyword evidence="3" id="KW-0808">Transferase</keyword>
<feature type="region of interest" description="N-terminal hotdog fold" evidence="7">
    <location>
        <begin position="662"/>
        <end position="788"/>
    </location>
</feature>
<name>A0A813AQQ2_9DINO</name>
<dbReference type="InterPro" id="IPR014031">
    <property type="entry name" value="Ketoacyl_synth_C"/>
</dbReference>
<keyword evidence="5" id="KW-0511">Multifunctional enzyme</keyword>
<keyword evidence="12" id="KW-1185">Reference proteome</keyword>